<dbReference type="InterPro" id="IPR036412">
    <property type="entry name" value="HAD-like_sf"/>
</dbReference>
<organism evidence="1 2">
    <name type="scientific">Gracilibacillus caseinilyticus</name>
    <dbReference type="NCBI Taxonomy" id="2932256"/>
    <lineage>
        <taxon>Bacteria</taxon>
        <taxon>Bacillati</taxon>
        <taxon>Bacillota</taxon>
        <taxon>Bacilli</taxon>
        <taxon>Bacillales</taxon>
        <taxon>Bacillaceae</taxon>
        <taxon>Gracilibacillus</taxon>
    </lineage>
</organism>
<dbReference type="InterPro" id="IPR023214">
    <property type="entry name" value="HAD_sf"/>
</dbReference>
<evidence type="ECO:0000313" key="1">
    <source>
        <dbReference type="EMBL" id="UOQ48829.1"/>
    </source>
</evidence>
<keyword evidence="1" id="KW-0378">Hydrolase</keyword>
<name>A0ABY4EX16_9BACI</name>
<gene>
    <name evidence="1" type="ORF">MUN88_01420</name>
</gene>
<dbReference type="RefSeq" id="WP_244719960.1">
    <property type="nucleotide sequence ID" value="NZ_CP095072.1"/>
</dbReference>
<dbReference type="Proteomes" id="UP000831782">
    <property type="component" value="Chromosome"/>
</dbReference>
<dbReference type="PANTHER" id="PTHR10000:SF8">
    <property type="entry name" value="HAD SUPERFAMILY HYDROLASE-LIKE, TYPE 3"/>
    <property type="match status" value="1"/>
</dbReference>
<accession>A0ABY4EX16</accession>
<proteinExistence type="predicted"/>
<dbReference type="Pfam" id="PF08282">
    <property type="entry name" value="Hydrolase_3"/>
    <property type="match status" value="1"/>
</dbReference>
<dbReference type="GO" id="GO:0016787">
    <property type="term" value="F:hydrolase activity"/>
    <property type="evidence" value="ECO:0007669"/>
    <property type="project" value="UniProtKB-KW"/>
</dbReference>
<reference evidence="1 2" key="1">
    <citation type="submission" date="2022-04" db="EMBL/GenBank/DDBJ databases">
        <title>Gracilibacillus sp. isolated from saltern.</title>
        <authorList>
            <person name="Won M."/>
            <person name="Lee C.-M."/>
            <person name="Woen H.-Y."/>
            <person name="Kwon S.-W."/>
        </authorList>
    </citation>
    <scope>NUCLEOTIDE SEQUENCE [LARGE SCALE GENOMIC DNA]</scope>
    <source>
        <strain evidence="1 2">SSWR10-1</strain>
    </source>
</reference>
<dbReference type="InterPro" id="IPR006379">
    <property type="entry name" value="HAD-SF_hydro_IIB"/>
</dbReference>
<sequence length="264" mass="29249">MIKLFATDLDGTLLKHGNRIKTEDISAIELLKDSNIDFAIATGRMDRDILQVCEKINTPAHRISQNGAFVDTKSNERILANTFDIETSSALHHAISQFPNPFCVTTADEAYISVKTPEIEAMEKILYFPLVEGVDFADEYQENFLPSKYMLLGEQKDIVAFQADIHEKFHAVCESYLSDPRCVDIVPKGVSKAVGLIALAEYLAIKPDEIAVIGDSFNDIPMFEMTPNSFAMSTAPEAVRKKAANVVDNVHEAIAYVQQSVSTN</sequence>
<protein>
    <submittedName>
        <fullName evidence="1">HAD family hydrolase</fullName>
    </submittedName>
</protein>
<dbReference type="InterPro" id="IPR000150">
    <property type="entry name" value="Cof"/>
</dbReference>
<dbReference type="NCBIfam" id="TIGR01484">
    <property type="entry name" value="HAD-SF-IIB"/>
    <property type="match status" value="1"/>
</dbReference>
<keyword evidence="2" id="KW-1185">Reference proteome</keyword>
<dbReference type="SFLD" id="SFLDS00003">
    <property type="entry name" value="Haloacid_Dehalogenase"/>
    <property type="match status" value="1"/>
</dbReference>
<dbReference type="SUPFAM" id="SSF56784">
    <property type="entry name" value="HAD-like"/>
    <property type="match status" value="1"/>
</dbReference>
<evidence type="ECO:0000313" key="2">
    <source>
        <dbReference type="Proteomes" id="UP000831782"/>
    </source>
</evidence>
<dbReference type="Gene3D" id="3.30.1240.10">
    <property type="match status" value="1"/>
</dbReference>
<dbReference type="NCBIfam" id="TIGR00099">
    <property type="entry name" value="Cof-subfamily"/>
    <property type="match status" value="1"/>
</dbReference>
<dbReference type="PANTHER" id="PTHR10000">
    <property type="entry name" value="PHOSPHOSERINE PHOSPHATASE"/>
    <property type="match status" value="1"/>
</dbReference>
<dbReference type="Gene3D" id="3.40.50.1000">
    <property type="entry name" value="HAD superfamily/HAD-like"/>
    <property type="match status" value="1"/>
</dbReference>
<dbReference type="SFLD" id="SFLDG01140">
    <property type="entry name" value="C2.B:_Phosphomannomutase_and_P"/>
    <property type="match status" value="1"/>
</dbReference>
<dbReference type="EMBL" id="CP095072">
    <property type="protein sequence ID" value="UOQ48829.1"/>
    <property type="molecule type" value="Genomic_DNA"/>
</dbReference>